<name>A0A5C2SKM5_9APHY</name>
<evidence type="ECO:0000256" key="1">
    <source>
        <dbReference type="SAM" id="Phobius"/>
    </source>
</evidence>
<dbReference type="EMBL" id="ML122255">
    <property type="protein sequence ID" value="RPD63677.1"/>
    <property type="molecule type" value="Genomic_DNA"/>
</dbReference>
<gene>
    <name evidence="2" type="ORF">L227DRAFT_572116</name>
</gene>
<keyword evidence="1" id="KW-1133">Transmembrane helix</keyword>
<sequence length="151" mass="16425">MPTFLLRSASGGFERGEAGEACAEHGRRMDRLDHLRDSEYKLLVRAYGSRIAALWGHTVSVICIDVFGTVVLALVLARPARKTADDMRTYSNSLSPVCLDVAADAGDNADDLVGQRPSSTSSSWRFLGWNSTTFQVVGSPKHPDAVQLSRD</sequence>
<protein>
    <submittedName>
        <fullName evidence="2">Uncharacterized protein</fullName>
    </submittedName>
</protein>
<keyword evidence="1" id="KW-0472">Membrane</keyword>
<proteinExistence type="predicted"/>
<reference evidence="2" key="1">
    <citation type="journal article" date="2018" name="Genome Biol. Evol.">
        <title>Genomics and development of Lentinus tigrinus, a white-rot wood-decaying mushroom with dimorphic fruiting bodies.</title>
        <authorList>
            <person name="Wu B."/>
            <person name="Xu Z."/>
            <person name="Knudson A."/>
            <person name="Carlson A."/>
            <person name="Chen N."/>
            <person name="Kovaka S."/>
            <person name="LaButti K."/>
            <person name="Lipzen A."/>
            <person name="Pennachio C."/>
            <person name="Riley R."/>
            <person name="Schakwitz W."/>
            <person name="Umezawa K."/>
            <person name="Ohm R.A."/>
            <person name="Grigoriev I.V."/>
            <person name="Nagy L.G."/>
            <person name="Gibbons J."/>
            <person name="Hibbett D."/>
        </authorList>
    </citation>
    <scope>NUCLEOTIDE SEQUENCE [LARGE SCALE GENOMIC DNA]</scope>
    <source>
        <strain evidence="2">ALCF2SS1-6</strain>
    </source>
</reference>
<dbReference type="AlphaFoldDB" id="A0A5C2SKM5"/>
<evidence type="ECO:0000313" key="2">
    <source>
        <dbReference type="EMBL" id="RPD63677.1"/>
    </source>
</evidence>
<keyword evidence="3" id="KW-1185">Reference proteome</keyword>
<accession>A0A5C2SKM5</accession>
<dbReference type="AntiFam" id="ANF00156">
    <property type="entry name" value="Shadow ORF (opposite yahK)"/>
</dbReference>
<dbReference type="Proteomes" id="UP000313359">
    <property type="component" value="Unassembled WGS sequence"/>
</dbReference>
<feature type="transmembrane region" description="Helical" evidence="1">
    <location>
        <begin position="52"/>
        <end position="77"/>
    </location>
</feature>
<evidence type="ECO:0000313" key="3">
    <source>
        <dbReference type="Proteomes" id="UP000313359"/>
    </source>
</evidence>
<organism evidence="2 3">
    <name type="scientific">Lentinus tigrinus ALCF2SS1-6</name>
    <dbReference type="NCBI Taxonomy" id="1328759"/>
    <lineage>
        <taxon>Eukaryota</taxon>
        <taxon>Fungi</taxon>
        <taxon>Dikarya</taxon>
        <taxon>Basidiomycota</taxon>
        <taxon>Agaricomycotina</taxon>
        <taxon>Agaricomycetes</taxon>
        <taxon>Polyporales</taxon>
        <taxon>Polyporaceae</taxon>
        <taxon>Lentinus</taxon>
    </lineage>
</organism>
<keyword evidence="1" id="KW-0812">Transmembrane</keyword>